<evidence type="ECO:0000256" key="1">
    <source>
        <dbReference type="SAM" id="MobiDB-lite"/>
    </source>
</evidence>
<feature type="compositionally biased region" description="Pro residues" evidence="1">
    <location>
        <begin position="83"/>
        <end position="92"/>
    </location>
</feature>
<dbReference type="Proteomes" id="UP000054558">
    <property type="component" value="Unassembled WGS sequence"/>
</dbReference>
<proteinExistence type="predicted"/>
<evidence type="ECO:0000313" key="3">
    <source>
        <dbReference type="Proteomes" id="UP000054558"/>
    </source>
</evidence>
<feature type="region of interest" description="Disordered" evidence="1">
    <location>
        <begin position="68"/>
        <end position="120"/>
    </location>
</feature>
<name>A0A1Y1HMH4_KLENI</name>
<protein>
    <submittedName>
        <fullName evidence="2">Uncharacterized protein</fullName>
    </submittedName>
</protein>
<evidence type="ECO:0000313" key="2">
    <source>
        <dbReference type="EMBL" id="GAQ78201.1"/>
    </source>
</evidence>
<reference evidence="2 3" key="1">
    <citation type="journal article" date="2014" name="Nat. Commun.">
        <title>Klebsormidium flaccidum genome reveals primary factors for plant terrestrial adaptation.</title>
        <authorList>
            <person name="Hori K."/>
            <person name="Maruyama F."/>
            <person name="Fujisawa T."/>
            <person name="Togashi T."/>
            <person name="Yamamoto N."/>
            <person name="Seo M."/>
            <person name="Sato S."/>
            <person name="Yamada T."/>
            <person name="Mori H."/>
            <person name="Tajima N."/>
            <person name="Moriyama T."/>
            <person name="Ikeuchi M."/>
            <person name="Watanabe M."/>
            <person name="Wada H."/>
            <person name="Kobayashi K."/>
            <person name="Saito M."/>
            <person name="Masuda T."/>
            <person name="Sasaki-Sekimoto Y."/>
            <person name="Mashiguchi K."/>
            <person name="Awai K."/>
            <person name="Shimojima M."/>
            <person name="Masuda S."/>
            <person name="Iwai M."/>
            <person name="Nobusawa T."/>
            <person name="Narise T."/>
            <person name="Kondo S."/>
            <person name="Saito H."/>
            <person name="Sato R."/>
            <person name="Murakawa M."/>
            <person name="Ihara Y."/>
            <person name="Oshima-Yamada Y."/>
            <person name="Ohtaka K."/>
            <person name="Satoh M."/>
            <person name="Sonobe K."/>
            <person name="Ishii M."/>
            <person name="Ohtani R."/>
            <person name="Kanamori-Sato M."/>
            <person name="Honoki R."/>
            <person name="Miyazaki D."/>
            <person name="Mochizuki H."/>
            <person name="Umetsu J."/>
            <person name="Higashi K."/>
            <person name="Shibata D."/>
            <person name="Kamiya Y."/>
            <person name="Sato N."/>
            <person name="Nakamura Y."/>
            <person name="Tabata S."/>
            <person name="Ida S."/>
            <person name="Kurokawa K."/>
            <person name="Ohta H."/>
        </authorList>
    </citation>
    <scope>NUCLEOTIDE SEQUENCE [LARGE SCALE GENOMIC DNA]</scope>
    <source>
        <strain evidence="2 3">NIES-2285</strain>
    </source>
</reference>
<accession>A0A1Y1HMH4</accession>
<dbReference type="EMBL" id="DF236958">
    <property type="protein sequence ID" value="GAQ78201.1"/>
    <property type="molecule type" value="Genomic_DNA"/>
</dbReference>
<keyword evidence="3" id="KW-1185">Reference proteome</keyword>
<sequence>MVAFAGTTKGCEGVQRTVVTPHAAALKLEDYLKSTNRCPEVLRKSEYMASQAAMRRVPMIRFRYGAKKAGGEVSQPSPSVGATPPPAAPPAAPKSAALSSSSLAHGTASEQPQRTPLSAKEIAAVELGGVAD</sequence>
<gene>
    <name evidence="2" type="ORF">KFL_000090470</name>
</gene>
<dbReference type="AlphaFoldDB" id="A0A1Y1HMH4"/>
<feature type="compositionally biased region" description="Low complexity" evidence="1">
    <location>
        <begin position="93"/>
        <end position="109"/>
    </location>
</feature>
<organism evidence="2 3">
    <name type="scientific">Klebsormidium nitens</name>
    <name type="common">Green alga</name>
    <name type="synonym">Ulothrix nitens</name>
    <dbReference type="NCBI Taxonomy" id="105231"/>
    <lineage>
        <taxon>Eukaryota</taxon>
        <taxon>Viridiplantae</taxon>
        <taxon>Streptophyta</taxon>
        <taxon>Klebsormidiophyceae</taxon>
        <taxon>Klebsormidiales</taxon>
        <taxon>Klebsormidiaceae</taxon>
        <taxon>Klebsormidium</taxon>
    </lineage>
</organism>